<accession>A0A6J7JZK8</accession>
<evidence type="ECO:0000313" key="3">
    <source>
        <dbReference type="EMBL" id="CAB4948836.1"/>
    </source>
</evidence>
<dbReference type="EMBL" id="CAFBIZ010000173">
    <property type="protein sequence ID" value="CAB4851468.1"/>
    <property type="molecule type" value="Genomic_DNA"/>
</dbReference>
<dbReference type="EMBL" id="CAFBPU010000068">
    <property type="protein sequence ID" value="CAB5039627.1"/>
    <property type="molecule type" value="Genomic_DNA"/>
</dbReference>
<name>A0A6J7JZK8_9ZZZZ</name>
<dbReference type="GO" id="GO:0016747">
    <property type="term" value="F:acyltransferase activity, transferring groups other than amino-acyl groups"/>
    <property type="evidence" value="ECO:0007669"/>
    <property type="project" value="InterPro"/>
</dbReference>
<dbReference type="EMBL" id="CAFBND010000067">
    <property type="protein sequence ID" value="CAB4948836.1"/>
    <property type="molecule type" value="Genomic_DNA"/>
</dbReference>
<dbReference type="InterPro" id="IPR016181">
    <property type="entry name" value="Acyl_CoA_acyltransferase"/>
</dbReference>
<dbReference type="AlphaFoldDB" id="A0A6J7JZK8"/>
<dbReference type="PANTHER" id="PTHR43792:SF13">
    <property type="entry name" value="ACETYLTRANSFERASE"/>
    <property type="match status" value="1"/>
</dbReference>
<evidence type="ECO:0000313" key="4">
    <source>
        <dbReference type="EMBL" id="CAB5039627.1"/>
    </source>
</evidence>
<feature type="domain" description="N-acetyltransferase" evidence="1">
    <location>
        <begin position="9"/>
        <end position="167"/>
    </location>
</feature>
<reference evidence="3" key="1">
    <citation type="submission" date="2020-05" db="EMBL/GenBank/DDBJ databases">
        <authorList>
            <person name="Chiriac C."/>
            <person name="Salcher M."/>
            <person name="Ghai R."/>
            <person name="Kavagutti S V."/>
        </authorList>
    </citation>
    <scope>NUCLEOTIDE SEQUENCE</scope>
</reference>
<dbReference type="CDD" id="cd04301">
    <property type="entry name" value="NAT_SF"/>
    <property type="match status" value="1"/>
</dbReference>
<dbReference type="PROSITE" id="PS51186">
    <property type="entry name" value="GNAT"/>
    <property type="match status" value="1"/>
</dbReference>
<sequence>MTRILTERLILETLSRDEAAAIRDRDRSGRAWAYDYPSESDRVVAAIVGEAGDYYSEADTWGPLQIRLAQSGLAIGGVGMLSAPDGDGSAEIGYGLVESARGQGHGGEAVVAVIRWAGSQGLRSIVAMTSPDNVASQRLLIRNGFARAGVIDGGDDGTLVRWVLTLEQ</sequence>
<evidence type="ECO:0000259" key="1">
    <source>
        <dbReference type="PROSITE" id="PS51186"/>
    </source>
</evidence>
<dbReference type="InterPro" id="IPR051531">
    <property type="entry name" value="N-acetyltransferase"/>
</dbReference>
<dbReference type="Gene3D" id="3.40.630.30">
    <property type="match status" value="1"/>
</dbReference>
<organism evidence="3">
    <name type="scientific">freshwater metagenome</name>
    <dbReference type="NCBI Taxonomy" id="449393"/>
    <lineage>
        <taxon>unclassified sequences</taxon>
        <taxon>metagenomes</taxon>
        <taxon>ecological metagenomes</taxon>
    </lineage>
</organism>
<protein>
    <submittedName>
        <fullName evidence="3">Unannotated protein</fullName>
    </submittedName>
</protein>
<dbReference type="InterPro" id="IPR000182">
    <property type="entry name" value="GNAT_dom"/>
</dbReference>
<evidence type="ECO:0000313" key="2">
    <source>
        <dbReference type="EMBL" id="CAB4851468.1"/>
    </source>
</evidence>
<dbReference type="Pfam" id="PF13302">
    <property type="entry name" value="Acetyltransf_3"/>
    <property type="match status" value="1"/>
</dbReference>
<dbReference type="PANTHER" id="PTHR43792">
    <property type="entry name" value="GNAT FAMILY, PUTATIVE (AFU_ORTHOLOGUE AFUA_3G00765)-RELATED-RELATED"/>
    <property type="match status" value="1"/>
</dbReference>
<gene>
    <name evidence="2" type="ORF">UFOPK3268_01265</name>
    <name evidence="3" type="ORF">UFOPK3752_01524</name>
    <name evidence="4" type="ORF">UFOPK4150_02203</name>
</gene>
<proteinExistence type="predicted"/>
<dbReference type="SUPFAM" id="SSF55729">
    <property type="entry name" value="Acyl-CoA N-acyltransferases (Nat)"/>
    <property type="match status" value="1"/>
</dbReference>